<dbReference type="OrthoDB" id="9803050at2"/>
<accession>A0A1V9FGZ2</accession>
<proteinExistence type="predicted"/>
<organism evidence="1 2">
    <name type="scientific">Niastella vici</name>
    <dbReference type="NCBI Taxonomy" id="1703345"/>
    <lineage>
        <taxon>Bacteria</taxon>
        <taxon>Pseudomonadati</taxon>
        <taxon>Bacteroidota</taxon>
        <taxon>Chitinophagia</taxon>
        <taxon>Chitinophagales</taxon>
        <taxon>Chitinophagaceae</taxon>
        <taxon>Niastella</taxon>
    </lineage>
</organism>
<dbReference type="STRING" id="1703345.A3860_08310"/>
<dbReference type="SUPFAM" id="SSF49464">
    <property type="entry name" value="Carboxypeptidase regulatory domain-like"/>
    <property type="match status" value="1"/>
</dbReference>
<evidence type="ECO:0000313" key="2">
    <source>
        <dbReference type="Proteomes" id="UP000192796"/>
    </source>
</evidence>
<dbReference type="EMBL" id="LVYD01000113">
    <property type="protein sequence ID" value="OQP57624.1"/>
    <property type="molecule type" value="Genomic_DNA"/>
</dbReference>
<protein>
    <recommendedName>
        <fullName evidence="3">TonB-dependent receptor plug domain-containing protein</fullName>
    </recommendedName>
</protein>
<dbReference type="RefSeq" id="WP_081155525.1">
    <property type="nucleotide sequence ID" value="NZ_LVYD01000113.1"/>
</dbReference>
<dbReference type="AlphaFoldDB" id="A0A1V9FGZ2"/>
<gene>
    <name evidence="1" type="ORF">A3860_08310</name>
</gene>
<evidence type="ECO:0000313" key="1">
    <source>
        <dbReference type="EMBL" id="OQP57624.1"/>
    </source>
</evidence>
<sequence length="844" mass="94634">MQRVILVVVCTLLFTGSMAQQRLLRTKFNCKASAGTASGLLHELVTYCGINIEYSPSSLDNSQQIALTAGETTIGAVLNKILKAQRVAVIERNDKIIIAAATTPLPPGALLPHVVLFGFVQQEGSLEPLPFASVREVSGSAGCESNIAGFYTMNMPAGLHRFEVSFTGFTTRIIEADIQQDTRFNLILSPAVLPEVQVSTGNILKGDAGNNLDKEQTGMYSNMLGETDPVRAVYLLPGNTESQETGGQLIVRGGEPGQSLFLLDGNPVFNPAHLLGEISIVNNTSIKSVKQYKNDFPSRFSSGISAITAIHTKDGNMERWTGEAEAGFSSVALTFEGPVTEKRTALMVSGRSSLGDAANKDLLAYDALFNDLHLKLTSQLNKNNKLSISGYTGNDRLQQTDDNSDYLQTWRNGLFTVNWDLVTGKRSFINTAFNISSFDNYVALKYNMTDPGTLPLYGTTVFNNYASGRRYEAKTTFEITADPGLKFLFGGNYEHVDIMPYTTLVTTGFVEDRSLYTPLPVLPVDNFSMWYENSLRIGNNLLLRPGVHVNAYTGKAYNNQSVQPRFFASYRLNNQQQLSIAYSHMGQVLHQVTSPYPGINREIWLPANSQFQPALSKMINFGYQYKNSRIVNLSLDIYYKTIEHVVNFSETTNVLFYNAAIEKKLIEGKGSGYGAELVMERKFKKWKTLLSYTLSWSWRQFDSVQNGAKQPYRYDRRHNSNWLISYQPDARFEISVLWHFHTGDWITIPALVPSNPEENMNKSTSTFTPYRGHVFNRVNINATCYFKPWKIFTHKLNAGVHIMDHPSDAYTTRFSTPNNTDYNIDLFPDQLFKYSWYIAYNISF</sequence>
<evidence type="ECO:0008006" key="3">
    <source>
        <dbReference type="Google" id="ProtNLM"/>
    </source>
</evidence>
<reference evidence="1 2" key="1">
    <citation type="submission" date="2016-03" db="EMBL/GenBank/DDBJ databases">
        <title>Niastella vici sp. nov., isolated from farmland soil.</title>
        <authorList>
            <person name="Chen L."/>
            <person name="Wang D."/>
            <person name="Yang S."/>
            <person name="Wang G."/>
        </authorList>
    </citation>
    <scope>NUCLEOTIDE SEQUENCE [LARGE SCALE GENOMIC DNA]</scope>
    <source>
        <strain evidence="1 2">DJ57</strain>
    </source>
</reference>
<dbReference type="SUPFAM" id="SSF56935">
    <property type="entry name" value="Porins"/>
    <property type="match status" value="1"/>
</dbReference>
<name>A0A1V9FGZ2_9BACT</name>
<dbReference type="Proteomes" id="UP000192796">
    <property type="component" value="Unassembled WGS sequence"/>
</dbReference>
<dbReference type="InterPro" id="IPR008969">
    <property type="entry name" value="CarboxyPept-like_regulatory"/>
</dbReference>
<comment type="caution">
    <text evidence="1">The sequence shown here is derived from an EMBL/GenBank/DDBJ whole genome shotgun (WGS) entry which is preliminary data.</text>
</comment>
<keyword evidence="2" id="KW-1185">Reference proteome</keyword>